<name>A0A951UNS9_9CYAN</name>
<reference evidence="1" key="2">
    <citation type="journal article" date="2022" name="Microbiol. Resour. Announc.">
        <title>Metagenome Sequencing to Explore Phylogenomics of Terrestrial Cyanobacteria.</title>
        <authorList>
            <person name="Ward R.D."/>
            <person name="Stajich J.E."/>
            <person name="Johansen J.R."/>
            <person name="Huntemann M."/>
            <person name="Clum A."/>
            <person name="Foster B."/>
            <person name="Foster B."/>
            <person name="Roux S."/>
            <person name="Palaniappan K."/>
            <person name="Varghese N."/>
            <person name="Mukherjee S."/>
            <person name="Reddy T.B.K."/>
            <person name="Daum C."/>
            <person name="Copeland A."/>
            <person name="Chen I.A."/>
            <person name="Ivanova N.N."/>
            <person name="Kyrpides N.C."/>
            <person name="Shapiro N."/>
            <person name="Eloe-Fadrosh E.A."/>
            <person name="Pietrasiak N."/>
        </authorList>
    </citation>
    <scope>NUCLEOTIDE SEQUENCE</scope>
    <source>
        <strain evidence="1">UHER 2000/2452</strain>
    </source>
</reference>
<dbReference type="AlphaFoldDB" id="A0A951UNS9"/>
<evidence type="ECO:0000313" key="2">
    <source>
        <dbReference type="Proteomes" id="UP000757435"/>
    </source>
</evidence>
<organism evidence="1 2">
    <name type="scientific">Drouetiella hepatica Uher 2000/2452</name>
    <dbReference type="NCBI Taxonomy" id="904376"/>
    <lineage>
        <taxon>Bacteria</taxon>
        <taxon>Bacillati</taxon>
        <taxon>Cyanobacteriota</taxon>
        <taxon>Cyanophyceae</taxon>
        <taxon>Oculatellales</taxon>
        <taxon>Oculatellaceae</taxon>
        <taxon>Drouetiella</taxon>
    </lineage>
</organism>
<dbReference type="Proteomes" id="UP000757435">
    <property type="component" value="Unassembled WGS sequence"/>
</dbReference>
<proteinExistence type="predicted"/>
<accession>A0A951UNS9</accession>
<comment type="caution">
    <text evidence="1">The sequence shown here is derived from an EMBL/GenBank/DDBJ whole genome shotgun (WGS) entry which is preliminary data.</text>
</comment>
<evidence type="ECO:0000313" key="1">
    <source>
        <dbReference type="EMBL" id="MBW4660094.1"/>
    </source>
</evidence>
<gene>
    <name evidence="1" type="ORF">KME15_15570</name>
</gene>
<sequence length="148" mass="15777">MTFLDQPLKRAIAVSTLAALSFLVSCSDNKVSQCNKLIKVANEAVSAVQNVTQTATPDNVAAMSEIAEAADKAKSDMQGLSIGDEELKSFQTRFISMYTDTSKATRDLVTAANSKDAVAAQKAFDALKTATDQESPLVTQVNTYCTTN</sequence>
<reference evidence="1" key="1">
    <citation type="submission" date="2021-05" db="EMBL/GenBank/DDBJ databases">
        <authorList>
            <person name="Pietrasiak N."/>
            <person name="Ward R."/>
            <person name="Stajich J.E."/>
            <person name="Kurbessoian T."/>
        </authorList>
    </citation>
    <scope>NUCLEOTIDE SEQUENCE</scope>
    <source>
        <strain evidence="1">UHER 2000/2452</strain>
    </source>
</reference>
<dbReference type="EMBL" id="JAHHHD010000017">
    <property type="protein sequence ID" value="MBW4660094.1"/>
    <property type="molecule type" value="Genomic_DNA"/>
</dbReference>
<protein>
    <submittedName>
        <fullName evidence="1">Uncharacterized protein</fullName>
    </submittedName>
</protein>